<evidence type="ECO:0000313" key="2">
    <source>
        <dbReference type="EMBL" id="RVW23194.1"/>
    </source>
</evidence>
<feature type="region of interest" description="Disordered" evidence="1">
    <location>
        <begin position="35"/>
        <end position="79"/>
    </location>
</feature>
<comment type="caution">
    <text evidence="2">The sequence shown here is derived from an EMBL/GenBank/DDBJ whole genome shotgun (WGS) entry which is preliminary data.</text>
</comment>
<dbReference type="Proteomes" id="UP000288805">
    <property type="component" value="Unassembled WGS sequence"/>
</dbReference>
<sequence>MDPQYATIDQLTEITNTMASLRDAILGLGQRIDGHQAQPLPVSGNTPLDSTAPPPPPPSSGPTVQQDYTVPPLPPPPVQSAPQVGAFVLHGQTETTPHSVVALAQIVDDTQARIDRIEQRIRSLHVSDGVMGWDKYDDLPVATLPVEFRIPDIERLDEAQMIMLFPLSLSGAAQRWFASLDPSRYFGSLVQALYGIEKGIARGLWQTLPLQLKEKEVEVRIQAFGCCRISTDHLLPIGRQGLLIYIRHRSQYMLHRLLIDHLYSSISSIEHRLHRGAVYTARDAFEPSISEIGDEIFMMGWDGEAPQPISLYEELDFGRYIHGQQVPRPFRLIPDEIP</sequence>
<protein>
    <recommendedName>
        <fullName evidence="4">Retrotransposon gag domain-containing protein</fullName>
    </recommendedName>
</protein>
<organism evidence="2 3">
    <name type="scientific">Vitis vinifera</name>
    <name type="common">Grape</name>
    <dbReference type="NCBI Taxonomy" id="29760"/>
    <lineage>
        <taxon>Eukaryota</taxon>
        <taxon>Viridiplantae</taxon>
        <taxon>Streptophyta</taxon>
        <taxon>Embryophyta</taxon>
        <taxon>Tracheophyta</taxon>
        <taxon>Spermatophyta</taxon>
        <taxon>Magnoliopsida</taxon>
        <taxon>eudicotyledons</taxon>
        <taxon>Gunneridae</taxon>
        <taxon>Pentapetalae</taxon>
        <taxon>rosids</taxon>
        <taxon>Vitales</taxon>
        <taxon>Vitaceae</taxon>
        <taxon>Viteae</taxon>
        <taxon>Vitis</taxon>
    </lineage>
</organism>
<proteinExistence type="predicted"/>
<evidence type="ECO:0000256" key="1">
    <source>
        <dbReference type="SAM" id="MobiDB-lite"/>
    </source>
</evidence>
<accession>A0A438CJ09</accession>
<reference evidence="2 3" key="1">
    <citation type="journal article" date="2018" name="PLoS Genet.">
        <title>Population sequencing reveals clonal diversity and ancestral inbreeding in the grapevine cultivar Chardonnay.</title>
        <authorList>
            <person name="Roach M.J."/>
            <person name="Johnson D.L."/>
            <person name="Bohlmann J."/>
            <person name="van Vuuren H.J."/>
            <person name="Jones S.J."/>
            <person name="Pretorius I.S."/>
            <person name="Schmidt S.A."/>
            <person name="Borneman A.R."/>
        </authorList>
    </citation>
    <scope>NUCLEOTIDE SEQUENCE [LARGE SCALE GENOMIC DNA]</scope>
    <source>
        <strain evidence="3">cv. Chardonnay</strain>
        <tissue evidence="2">Leaf</tissue>
    </source>
</reference>
<evidence type="ECO:0000313" key="3">
    <source>
        <dbReference type="Proteomes" id="UP000288805"/>
    </source>
</evidence>
<gene>
    <name evidence="2" type="ORF">CK203_099563</name>
</gene>
<dbReference type="AlphaFoldDB" id="A0A438CJ09"/>
<name>A0A438CJ09_VITVI</name>
<evidence type="ECO:0008006" key="4">
    <source>
        <dbReference type="Google" id="ProtNLM"/>
    </source>
</evidence>
<dbReference type="EMBL" id="QGNW01002203">
    <property type="protein sequence ID" value="RVW23194.1"/>
    <property type="molecule type" value="Genomic_DNA"/>
</dbReference>